<feature type="non-terminal residue" evidence="2">
    <location>
        <position position="263"/>
    </location>
</feature>
<sequence length="263" mass="27835">MALDAQPCLVVAATPPSAQFLCFGEAMIRYCPETASSAGAPRWLQSVGGAELNVAVALSRLGWSDSRWVSVVPRGPLGDHLMTKVGEAMGGDANSLALVRREEGDVGVFHVWPAERKLCYQRRHSAFGLLDPEWFAEPFWTASLGPCEVRGGSASSTASPKPPALRVLHLTGITPLIPGRAKDAWCHALAAAAGPLRRTAALLPGAAVCVVSDSPLLVSLDLNHRPALGTFRELWEAVLPHIGTVDLLVLSCDVLPTLAELIG</sequence>
<dbReference type="InterPro" id="IPR029056">
    <property type="entry name" value="Ribokinase-like"/>
</dbReference>
<comment type="caution">
    <text evidence="2">The sequence shown here is derived from an EMBL/GenBank/DDBJ whole genome shotgun (WGS) entry which is preliminary data.</text>
</comment>
<evidence type="ECO:0000313" key="2">
    <source>
        <dbReference type="EMBL" id="CAE8605112.1"/>
    </source>
</evidence>
<gene>
    <name evidence="2" type="ORF">PGLA1383_LOCUS23244</name>
</gene>
<evidence type="ECO:0000313" key="3">
    <source>
        <dbReference type="Proteomes" id="UP000654075"/>
    </source>
</evidence>
<reference evidence="2" key="1">
    <citation type="submission" date="2021-02" db="EMBL/GenBank/DDBJ databases">
        <authorList>
            <person name="Dougan E. K."/>
            <person name="Rhodes N."/>
            <person name="Thang M."/>
            <person name="Chan C."/>
        </authorList>
    </citation>
    <scope>NUCLEOTIDE SEQUENCE</scope>
</reference>
<dbReference type="AlphaFoldDB" id="A0A813F4P9"/>
<evidence type="ECO:0000259" key="1">
    <source>
        <dbReference type="Pfam" id="PF00294"/>
    </source>
</evidence>
<organism evidence="2 3">
    <name type="scientific">Polarella glacialis</name>
    <name type="common">Dinoflagellate</name>
    <dbReference type="NCBI Taxonomy" id="89957"/>
    <lineage>
        <taxon>Eukaryota</taxon>
        <taxon>Sar</taxon>
        <taxon>Alveolata</taxon>
        <taxon>Dinophyceae</taxon>
        <taxon>Suessiales</taxon>
        <taxon>Suessiaceae</taxon>
        <taxon>Polarella</taxon>
    </lineage>
</organism>
<dbReference type="OMA" id="KDAWCHA"/>
<proteinExistence type="predicted"/>
<dbReference type="OrthoDB" id="479971at2759"/>
<dbReference type="Pfam" id="PF00294">
    <property type="entry name" value="PfkB"/>
    <property type="match status" value="1"/>
</dbReference>
<dbReference type="SUPFAM" id="SSF53613">
    <property type="entry name" value="Ribokinase-like"/>
    <property type="match status" value="1"/>
</dbReference>
<dbReference type="EMBL" id="CAJNNV010017380">
    <property type="protein sequence ID" value="CAE8605112.1"/>
    <property type="molecule type" value="Genomic_DNA"/>
</dbReference>
<dbReference type="Proteomes" id="UP000654075">
    <property type="component" value="Unassembled WGS sequence"/>
</dbReference>
<keyword evidence="3" id="KW-1185">Reference proteome</keyword>
<accession>A0A813F4P9</accession>
<dbReference type="Gene3D" id="3.40.1190.20">
    <property type="match status" value="1"/>
</dbReference>
<protein>
    <recommendedName>
        <fullName evidence="1">Carbohydrate kinase PfkB domain-containing protein</fullName>
    </recommendedName>
</protein>
<feature type="domain" description="Carbohydrate kinase PfkB" evidence="1">
    <location>
        <begin position="20"/>
        <end position="84"/>
    </location>
</feature>
<name>A0A813F4P9_POLGL</name>
<dbReference type="InterPro" id="IPR011611">
    <property type="entry name" value="PfkB_dom"/>
</dbReference>